<reference evidence="1" key="1">
    <citation type="submission" date="2022-08" db="EMBL/GenBank/DDBJ databases">
        <title>Genomic Encyclopedia of Type Strains, Phase V (KMG-V): Genome sequencing to study the core and pangenomes of soil and plant-associated prokaryotes.</title>
        <authorList>
            <person name="Whitman W."/>
        </authorList>
    </citation>
    <scope>NUCLEOTIDE SEQUENCE</scope>
    <source>
        <strain evidence="1">SP3026</strain>
    </source>
</reference>
<dbReference type="Proteomes" id="UP001155144">
    <property type="component" value="Unassembled WGS sequence"/>
</dbReference>
<sequence length="340" mass="36678">MDDELPPDEAEDRIVSAIDGLRESAGTLEGGAFSRSLKAFLGLSNGEATAEAWAATLIGGLDSVIESTDERFQFDASTGEYAWDADTKQWVENGSSDGIVLEFPATQGATSKNATFELSQYSDTPLAIDGETVYLPTSGVASLRVDDDEVFAVDLEGVDYTTEKGLDIPIPQSFALEILTAPHTHTFTLDENSGTEYDFSFDLANGDQRVAGISVGAQLATDNYDELQGTDVEELSGELRIGPDLTIPYTIQVGELAAFDDPTEDQINDRIDATVQSQGQEIATLRFDEASERIEVVYSDGSIDAASTFYENFLDEVEAIWSDYLGDEALEAGFDALSVE</sequence>
<proteinExistence type="predicted"/>
<name>A0A9X2ZUV0_9BACT</name>
<accession>A0A9X2ZUV0</accession>
<evidence type="ECO:0000313" key="2">
    <source>
        <dbReference type="Proteomes" id="UP001155144"/>
    </source>
</evidence>
<dbReference type="AlphaFoldDB" id="A0A9X2ZUV0"/>
<comment type="caution">
    <text evidence="1">The sequence shown here is derived from an EMBL/GenBank/DDBJ whole genome shotgun (WGS) entry which is preliminary data.</text>
</comment>
<dbReference type="EMBL" id="JANUBL010000004">
    <property type="protein sequence ID" value="MCS4122184.1"/>
    <property type="molecule type" value="Genomic_DNA"/>
</dbReference>
<dbReference type="RefSeq" id="WP_259040223.1">
    <property type="nucleotide sequence ID" value="NZ_JANUBL010000004.1"/>
</dbReference>
<gene>
    <name evidence="1" type="ORF">GGP45_002542</name>
</gene>
<protein>
    <submittedName>
        <fullName evidence="1">Uncharacterized protein</fullName>
    </submittedName>
</protein>
<evidence type="ECO:0000313" key="1">
    <source>
        <dbReference type="EMBL" id="MCS4122184.1"/>
    </source>
</evidence>
<organism evidence="1 2">
    <name type="scientific">Salinibacter ruber</name>
    <dbReference type="NCBI Taxonomy" id="146919"/>
    <lineage>
        <taxon>Bacteria</taxon>
        <taxon>Pseudomonadati</taxon>
        <taxon>Rhodothermota</taxon>
        <taxon>Rhodothermia</taxon>
        <taxon>Rhodothermales</taxon>
        <taxon>Salinibacteraceae</taxon>
        <taxon>Salinibacter</taxon>
    </lineage>
</organism>